<dbReference type="GO" id="GO:0005886">
    <property type="term" value="C:plasma membrane"/>
    <property type="evidence" value="ECO:0007669"/>
    <property type="project" value="UniProtKB-SubCell"/>
</dbReference>
<dbReference type="Proteomes" id="UP000182725">
    <property type="component" value="Unassembled WGS sequence"/>
</dbReference>
<name>A0A1H5NCV3_9MICC</name>
<gene>
    <name evidence="11" type="ORF">SAMN04489740_3603</name>
</gene>
<feature type="transmembrane region" description="Helical" evidence="9">
    <location>
        <begin position="174"/>
        <end position="190"/>
    </location>
</feature>
<protein>
    <submittedName>
        <fullName evidence="11">Chloramphenicol-sensitive protein RarD</fullName>
    </submittedName>
</protein>
<evidence type="ECO:0000256" key="2">
    <source>
        <dbReference type="ARBA" id="ARBA00007362"/>
    </source>
</evidence>
<keyword evidence="7 9" id="KW-0472">Membrane</keyword>
<evidence type="ECO:0000256" key="6">
    <source>
        <dbReference type="ARBA" id="ARBA00022989"/>
    </source>
</evidence>
<dbReference type="NCBIfam" id="TIGR00688">
    <property type="entry name" value="rarD"/>
    <property type="match status" value="1"/>
</dbReference>
<dbReference type="AlphaFoldDB" id="A0A1H5NCV3"/>
<keyword evidence="6 9" id="KW-1133">Transmembrane helix</keyword>
<dbReference type="InterPro" id="IPR037185">
    <property type="entry name" value="EmrE-like"/>
</dbReference>
<dbReference type="InterPro" id="IPR004626">
    <property type="entry name" value="RarD"/>
</dbReference>
<feature type="transmembrane region" description="Helical" evidence="9">
    <location>
        <begin position="236"/>
        <end position="255"/>
    </location>
</feature>
<evidence type="ECO:0000256" key="4">
    <source>
        <dbReference type="ARBA" id="ARBA00022475"/>
    </source>
</evidence>
<dbReference type="InterPro" id="IPR000620">
    <property type="entry name" value="EamA_dom"/>
</dbReference>
<evidence type="ECO:0000256" key="7">
    <source>
        <dbReference type="ARBA" id="ARBA00023136"/>
    </source>
</evidence>
<comment type="similarity">
    <text evidence="2">Belongs to the EamA transporter family.</text>
</comment>
<sequence>MGIVTPSQAKTDRIPTNHPKTAKPARSEAATGVLYGVGAYGLWGMMPIYFMLLLPANSIEIVANRVVWSLIFCALIITLSRGWGKMATAFKSRRILGTLTIAGFLIVINWLTYVFAVTSGNAIEASLGYFINPLVSVLIGVIVLKEKLRPLQWVAVGIGFVAVVVLTFSYGKLPWIALVLAASFGTYGFVKNRVGGKVDAITSLSVETAVLTPFAVAAMVVVTVLGQATLTGLGPGHFWLMASAGIVTAVPLLFFGASASRLSMTGIGLLQFMTPLIQFLVAINLLGEHMSVERWIGFSIVWVALSILIVDMLINYRRTSKLRRTAPVQG</sequence>
<evidence type="ECO:0000313" key="12">
    <source>
        <dbReference type="Proteomes" id="UP000182725"/>
    </source>
</evidence>
<evidence type="ECO:0000256" key="5">
    <source>
        <dbReference type="ARBA" id="ARBA00022692"/>
    </source>
</evidence>
<accession>A0A1H5NCV3</accession>
<feature type="transmembrane region" description="Helical" evidence="9">
    <location>
        <begin position="95"/>
        <end position="115"/>
    </location>
</feature>
<comment type="subcellular location">
    <subcellularLocation>
        <location evidence="1">Cell membrane</location>
        <topology evidence="1">Multi-pass membrane protein</topology>
    </subcellularLocation>
</comment>
<keyword evidence="4" id="KW-1003">Cell membrane</keyword>
<dbReference type="PANTHER" id="PTHR22911:SF137">
    <property type="entry name" value="SOLUTE CARRIER FAMILY 35 MEMBER G2-RELATED"/>
    <property type="match status" value="1"/>
</dbReference>
<feature type="transmembrane region" description="Helical" evidence="9">
    <location>
        <begin position="262"/>
        <end position="283"/>
    </location>
</feature>
<feature type="transmembrane region" description="Helical" evidence="9">
    <location>
        <begin position="66"/>
        <end position="83"/>
    </location>
</feature>
<dbReference type="SUPFAM" id="SSF103481">
    <property type="entry name" value="Multidrug resistance efflux transporter EmrE"/>
    <property type="match status" value="2"/>
</dbReference>
<proteinExistence type="inferred from homology"/>
<feature type="domain" description="EamA" evidence="10">
    <location>
        <begin position="31"/>
        <end position="167"/>
    </location>
</feature>
<feature type="transmembrane region" description="Helical" evidence="9">
    <location>
        <begin position="295"/>
        <end position="314"/>
    </location>
</feature>
<dbReference type="EMBL" id="FNTV01000001">
    <property type="protein sequence ID" value="SEE99492.1"/>
    <property type="molecule type" value="Genomic_DNA"/>
</dbReference>
<keyword evidence="5 9" id="KW-0812">Transmembrane</keyword>
<evidence type="ECO:0000256" key="3">
    <source>
        <dbReference type="ARBA" id="ARBA00022448"/>
    </source>
</evidence>
<feature type="transmembrane region" description="Helical" evidence="9">
    <location>
        <begin position="33"/>
        <end position="54"/>
    </location>
</feature>
<feature type="transmembrane region" description="Helical" evidence="9">
    <location>
        <begin position="127"/>
        <end position="144"/>
    </location>
</feature>
<feature type="transmembrane region" description="Helical" evidence="9">
    <location>
        <begin position="210"/>
        <end position="230"/>
    </location>
</feature>
<evidence type="ECO:0000256" key="1">
    <source>
        <dbReference type="ARBA" id="ARBA00004651"/>
    </source>
</evidence>
<evidence type="ECO:0000256" key="8">
    <source>
        <dbReference type="SAM" id="MobiDB-lite"/>
    </source>
</evidence>
<evidence type="ECO:0000259" key="10">
    <source>
        <dbReference type="Pfam" id="PF00892"/>
    </source>
</evidence>
<reference evidence="11 12" key="1">
    <citation type="submission" date="2016-10" db="EMBL/GenBank/DDBJ databases">
        <authorList>
            <person name="de Groot N.N."/>
        </authorList>
    </citation>
    <scope>NUCLEOTIDE SEQUENCE [LARGE SCALE GENOMIC DNA]</scope>
    <source>
        <strain evidence="11 12">DSM 22274</strain>
    </source>
</reference>
<feature type="region of interest" description="Disordered" evidence="8">
    <location>
        <begin position="1"/>
        <end position="25"/>
    </location>
</feature>
<feature type="transmembrane region" description="Helical" evidence="9">
    <location>
        <begin position="151"/>
        <end position="168"/>
    </location>
</feature>
<evidence type="ECO:0000313" key="11">
    <source>
        <dbReference type="EMBL" id="SEE99492.1"/>
    </source>
</evidence>
<organism evidence="11 12">
    <name type="scientific">Arthrobacter alpinus</name>
    <dbReference type="NCBI Taxonomy" id="656366"/>
    <lineage>
        <taxon>Bacteria</taxon>
        <taxon>Bacillati</taxon>
        <taxon>Actinomycetota</taxon>
        <taxon>Actinomycetes</taxon>
        <taxon>Micrococcales</taxon>
        <taxon>Micrococcaceae</taxon>
        <taxon>Arthrobacter</taxon>
    </lineage>
</organism>
<dbReference type="PANTHER" id="PTHR22911">
    <property type="entry name" value="ACYL-MALONYL CONDENSING ENZYME-RELATED"/>
    <property type="match status" value="1"/>
</dbReference>
<dbReference type="Pfam" id="PF00892">
    <property type="entry name" value="EamA"/>
    <property type="match status" value="1"/>
</dbReference>
<keyword evidence="3" id="KW-0813">Transport</keyword>
<evidence type="ECO:0000256" key="9">
    <source>
        <dbReference type="SAM" id="Phobius"/>
    </source>
</evidence>